<dbReference type="SUPFAM" id="SSF48208">
    <property type="entry name" value="Six-hairpin glycosidases"/>
    <property type="match status" value="1"/>
</dbReference>
<evidence type="ECO:0008006" key="3">
    <source>
        <dbReference type="Google" id="ProtNLM"/>
    </source>
</evidence>
<name>A0A927H2Z3_9BACL</name>
<evidence type="ECO:0000313" key="1">
    <source>
        <dbReference type="EMBL" id="MBD2866330.1"/>
    </source>
</evidence>
<accession>A0A927H2Z3</accession>
<dbReference type="EMBL" id="JACXJA010000056">
    <property type="protein sequence ID" value="MBD2866330.1"/>
    <property type="molecule type" value="Genomic_DNA"/>
</dbReference>
<dbReference type="GO" id="GO:0005975">
    <property type="term" value="P:carbohydrate metabolic process"/>
    <property type="evidence" value="ECO:0007669"/>
    <property type="project" value="InterPro"/>
</dbReference>
<dbReference type="AlphaFoldDB" id="A0A927H2Z3"/>
<gene>
    <name evidence="1" type="ORF">IDH45_30585</name>
</gene>
<dbReference type="Proteomes" id="UP000639396">
    <property type="component" value="Unassembled WGS sequence"/>
</dbReference>
<proteinExistence type="predicted"/>
<reference evidence="1" key="1">
    <citation type="submission" date="2020-09" db="EMBL/GenBank/DDBJ databases">
        <title>A novel bacterium of genus Paenibacillus, isolated from South China Sea.</title>
        <authorList>
            <person name="Huang H."/>
            <person name="Mo K."/>
            <person name="Hu Y."/>
        </authorList>
    </citation>
    <scope>NUCLEOTIDE SEQUENCE</scope>
    <source>
        <strain evidence="1">IB182363</strain>
    </source>
</reference>
<organism evidence="1 2">
    <name type="scientific">Paenibacillus oceani</name>
    <dbReference type="NCBI Taxonomy" id="2772510"/>
    <lineage>
        <taxon>Bacteria</taxon>
        <taxon>Bacillati</taxon>
        <taxon>Bacillota</taxon>
        <taxon>Bacilli</taxon>
        <taxon>Bacillales</taxon>
        <taxon>Paenibacillaceae</taxon>
        <taxon>Paenibacillus</taxon>
    </lineage>
</organism>
<comment type="caution">
    <text evidence="1">The sequence shown here is derived from an EMBL/GenBank/DDBJ whole genome shotgun (WGS) entry which is preliminary data.</text>
</comment>
<sequence length="374" mass="42380">MRKKSLLLIGVLAGLTLFFIYKQTGGPADPPLLSLPDPTYGARANVQKERDELETFIQTKLTGPHGVYTNYLDTDQSRELATGHEVLSESASLRMRISALAKDKQSFDKEWALAKRTFDLQKGFSYRYSPKQQKSYPINAAVDDLRMIRALYEAGQAFGDGSYTKEANRYGERFYQYNVKDGRLYDFYDEKYNKTNSFVTLCYADLRTLQLLPAPSKARQTLQSTMQAIVQDGYLGDEFPFYETRYHYDRSAYSSENINTVESLLTILHLAEVKEAKPASIRYLKEHVMAGTLFGQYTRAGEPANSIRSTAIYALTAMIGSEIGDYPLYLDSIGRMNAFQVKQQDSPLYGGFGDVHTNQAYSFDNLMALLAYSY</sequence>
<dbReference type="InterPro" id="IPR008928">
    <property type="entry name" value="6-hairpin_glycosidase_sf"/>
</dbReference>
<dbReference type="Gene3D" id="1.50.10.10">
    <property type="match status" value="1"/>
</dbReference>
<dbReference type="RefSeq" id="WP_190931947.1">
    <property type="nucleotide sequence ID" value="NZ_JACXJA010000056.1"/>
</dbReference>
<dbReference type="InterPro" id="IPR012341">
    <property type="entry name" value="6hp_glycosidase-like_sf"/>
</dbReference>
<evidence type="ECO:0000313" key="2">
    <source>
        <dbReference type="Proteomes" id="UP000639396"/>
    </source>
</evidence>
<keyword evidence="2" id="KW-1185">Reference proteome</keyword>
<protein>
    <recommendedName>
        <fullName evidence="3">Glycosyl hydrolase</fullName>
    </recommendedName>
</protein>